<comment type="cofactor">
    <cofactor evidence="1 8">
        <name>FAD</name>
        <dbReference type="ChEBI" id="CHEBI:57692"/>
    </cofactor>
</comment>
<gene>
    <name evidence="12" type="ORF">GQE98_16590</name>
</gene>
<dbReference type="GO" id="GO:0050660">
    <property type="term" value="F:flavin adenine dinucleotide binding"/>
    <property type="evidence" value="ECO:0007669"/>
    <property type="project" value="InterPro"/>
</dbReference>
<keyword evidence="6 8" id="KW-0274">FAD</keyword>
<dbReference type="InterPro" id="IPR009075">
    <property type="entry name" value="AcylCo_DH/oxidase_C"/>
</dbReference>
<feature type="domain" description="Acyl-CoA dehydrogenase/oxidase N-terminal" evidence="11">
    <location>
        <begin position="6"/>
        <end position="117"/>
    </location>
</feature>
<dbReference type="Gene3D" id="1.20.140.10">
    <property type="entry name" value="Butyryl-CoA Dehydrogenase, subunit A, domain 3"/>
    <property type="match status" value="1"/>
</dbReference>
<comment type="similarity">
    <text evidence="3 8">Belongs to the acyl-CoA dehydrogenase family.</text>
</comment>
<evidence type="ECO:0000256" key="5">
    <source>
        <dbReference type="ARBA" id="ARBA00022630"/>
    </source>
</evidence>
<dbReference type="SUPFAM" id="SSF47203">
    <property type="entry name" value="Acyl-CoA dehydrogenase C-terminal domain-like"/>
    <property type="match status" value="1"/>
</dbReference>
<dbReference type="FunFam" id="2.40.110.10:FF:000001">
    <property type="entry name" value="Acyl-CoA dehydrogenase, mitochondrial"/>
    <property type="match status" value="1"/>
</dbReference>
<dbReference type="GO" id="GO:0009083">
    <property type="term" value="P:branched-chain amino acid catabolic process"/>
    <property type="evidence" value="ECO:0007669"/>
    <property type="project" value="UniProtKB-KW"/>
</dbReference>
<dbReference type="EMBL" id="WTUW01000009">
    <property type="protein sequence ID" value="MZR32258.1"/>
    <property type="molecule type" value="Genomic_DNA"/>
</dbReference>
<keyword evidence="4" id="KW-0101">Branched-chain amino acid catabolism</keyword>
<dbReference type="FunFam" id="1.20.140.10:FF:000001">
    <property type="entry name" value="Acyl-CoA dehydrogenase"/>
    <property type="match status" value="1"/>
</dbReference>
<evidence type="ECO:0000256" key="6">
    <source>
        <dbReference type="ARBA" id="ARBA00022827"/>
    </source>
</evidence>
<evidence type="ECO:0000259" key="9">
    <source>
        <dbReference type="Pfam" id="PF00441"/>
    </source>
</evidence>
<dbReference type="InterPro" id="IPR037069">
    <property type="entry name" value="AcylCoA_DH/ox_N_sf"/>
</dbReference>
<keyword evidence="7 8" id="KW-0560">Oxidoreductase</keyword>
<evidence type="ECO:0000259" key="11">
    <source>
        <dbReference type="Pfam" id="PF02771"/>
    </source>
</evidence>
<dbReference type="InterPro" id="IPR009100">
    <property type="entry name" value="AcylCoA_DH/oxidase_NM_dom_sf"/>
</dbReference>
<dbReference type="PANTHER" id="PTHR43884:SF40">
    <property type="entry name" value="ACYL-COA DEHYDROGENASE"/>
    <property type="match status" value="1"/>
</dbReference>
<evidence type="ECO:0000256" key="2">
    <source>
        <dbReference type="ARBA" id="ARBA00005109"/>
    </source>
</evidence>
<keyword evidence="13" id="KW-1185">Reference proteome</keyword>
<proteinExistence type="inferred from homology"/>
<sequence>MIRDKEELEKQRLEVREWVEKVAIPNEDRVADLNEVPQDLVDDMQSRGYFAWAIPEEYGGLGLTTEELVLMSFELSYCSVAYRARVGSNTGIGSESLIVDGTEEQKRKYLPKLASGEIVGCFALTEKEAGSQATALTTTAIKKGNHYVMNGSKAFITNAPISDLFTVFARTDPDDDSHRGISAFLVDKDTPGLTVGPAYKMMGQSGSPVSEIHFDNCEITPDRLLGGEEGVGFKTAMKALNKQRIHLSALSTGPAMRMLDDAAKYSQERKQFGHPIGDFQLIQAMIADSHVDIAAARSLILDTARKRDEGEDITLEASMCKYFATEMCGRIADRAVQIFGGSGYVADYSNIERFYRDVRLFRLYEGTSQIHQLNIARKTFDRIGKTGTVRL</sequence>
<evidence type="ECO:0000256" key="3">
    <source>
        <dbReference type="ARBA" id="ARBA00009347"/>
    </source>
</evidence>
<evidence type="ECO:0000256" key="7">
    <source>
        <dbReference type="ARBA" id="ARBA00023002"/>
    </source>
</evidence>
<dbReference type="Gene3D" id="1.10.540.10">
    <property type="entry name" value="Acyl-CoA dehydrogenase/oxidase, N-terminal domain"/>
    <property type="match status" value="1"/>
</dbReference>
<evidence type="ECO:0000256" key="1">
    <source>
        <dbReference type="ARBA" id="ARBA00001974"/>
    </source>
</evidence>
<dbReference type="SUPFAM" id="SSF56645">
    <property type="entry name" value="Acyl-CoA dehydrogenase NM domain-like"/>
    <property type="match status" value="1"/>
</dbReference>
<dbReference type="InterPro" id="IPR046373">
    <property type="entry name" value="Acyl-CoA_Oxase/DH_mid-dom_sf"/>
</dbReference>
<dbReference type="GO" id="GO:0003995">
    <property type="term" value="F:acyl-CoA dehydrogenase activity"/>
    <property type="evidence" value="ECO:0007669"/>
    <property type="project" value="TreeGrafter"/>
</dbReference>
<comment type="caution">
    <text evidence="12">The sequence shown here is derived from an EMBL/GenBank/DDBJ whole genome shotgun (WGS) entry which is preliminary data.</text>
</comment>
<dbReference type="Gene3D" id="2.40.110.10">
    <property type="entry name" value="Butyryl-CoA Dehydrogenase, subunit A, domain 2"/>
    <property type="match status" value="1"/>
</dbReference>
<evidence type="ECO:0000256" key="8">
    <source>
        <dbReference type="RuleBase" id="RU362125"/>
    </source>
</evidence>
<evidence type="ECO:0000256" key="4">
    <source>
        <dbReference type="ARBA" id="ARBA00022456"/>
    </source>
</evidence>
<dbReference type="Pfam" id="PF02770">
    <property type="entry name" value="Acyl-CoA_dh_M"/>
    <property type="match status" value="1"/>
</dbReference>
<dbReference type="AlphaFoldDB" id="A0A6L8WB05"/>
<evidence type="ECO:0000313" key="13">
    <source>
        <dbReference type="Proteomes" id="UP000476030"/>
    </source>
</evidence>
<dbReference type="Proteomes" id="UP000476030">
    <property type="component" value="Unassembled WGS sequence"/>
</dbReference>
<feature type="domain" description="Acyl-CoA oxidase/dehydrogenase middle" evidence="10">
    <location>
        <begin position="121"/>
        <end position="217"/>
    </location>
</feature>
<organism evidence="12 13">
    <name type="scientific">Sneathiella litorea</name>
    <dbReference type="NCBI Taxonomy" id="2606216"/>
    <lineage>
        <taxon>Bacteria</taxon>
        <taxon>Pseudomonadati</taxon>
        <taxon>Pseudomonadota</taxon>
        <taxon>Alphaproteobacteria</taxon>
        <taxon>Sneathiellales</taxon>
        <taxon>Sneathiellaceae</taxon>
        <taxon>Sneathiella</taxon>
    </lineage>
</organism>
<dbReference type="InterPro" id="IPR036250">
    <property type="entry name" value="AcylCo_DH-like_C"/>
</dbReference>
<dbReference type="InterPro" id="IPR013786">
    <property type="entry name" value="AcylCoA_DH/ox_N"/>
</dbReference>
<dbReference type="InterPro" id="IPR006091">
    <property type="entry name" value="Acyl-CoA_Oxase/DH_mid-dom"/>
</dbReference>
<dbReference type="Pfam" id="PF00441">
    <property type="entry name" value="Acyl-CoA_dh_1"/>
    <property type="match status" value="1"/>
</dbReference>
<evidence type="ECO:0000259" key="10">
    <source>
        <dbReference type="Pfam" id="PF02770"/>
    </source>
</evidence>
<feature type="domain" description="Acyl-CoA dehydrogenase/oxidase C-terminal" evidence="9">
    <location>
        <begin position="231"/>
        <end position="378"/>
    </location>
</feature>
<name>A0A6L8WB05_9PROT</name>
<dbReference type="PANTHER" id="PTHR43884">
    <property type="entry name" value="ACYL-COA DEHYDROGENASE"/>
    <property type="match status" value="1"/>
</dbReference>
<evidence type="ECO:0000313" key="12">
    <source>
        <dbReference type="EMBL" id="MZR32258.1"/>
    </source>
</evidence>
<keyword evidence="5 8" id="KW-0285">Flavoprotein</keyword>
<dbReference type="Pfam" id="PF02771">
    <property type="entry name" value="Acyl-CoA_dh_N"/>
    <property type="match status" value="1"/>
</dbReference>
<reference evidence="12 13" key="1">
    <citation type="submission" date="2019-12" db="EMBL/GenBank/DDBJ databases">
        <title>Snethiella sp. nov. sp. isolated from sea sand.</title>
        <authorList>
            <person name="Kim J."/>
            <person name="Jeong S.E."/>
            <person name="Jung H.S."/>
            <person name="Jeon C.O."/>
        </authorList>
    </citation>
    <scope>NUCLEOTIDE SEQUENCE [LARGE SCALE GENOMIC DNA]</scope>
    <source>
        <strain evidence="12 13">DP05</strain>
    </source>
</reference>
<dbReference type="RefSeq" id="WP_161316832.1">
    <property type="nucleotide sequence ID" value="NZ_WTUW01000009.1"/>
</dbReference>
<comment type="pathway">
    <text evidence="2">Amino-acid degradation; L-valine degradation.</text>
</comment>
<accession>A0A6L8WB05</accession>
<dbReference type="PIRSF" id="PIRSF016578">
    <property type="entry name" value="HsaA"/>
    <property type="match status" value="1"/>
</dbReference>
<protein>
    <submittedName>
        <fullName evidence="12">Acyl-CoA dehydrogenase</fullName>
    </submittedName>
</protein>